<protein>
    <recommendedName>
        <fullName evidence="4">Transmembrane protein</fullName>
    </recommendedName>
</protein>
<organism evidence="2 3">
    <name type="scientific">Kocuria atrinae</name>
    <dbReference type="NCBI Taxonomy" id="592377"/>
    <lineage>
        <taxon>Bacteria</taxon>
        <taxon>Bacillati</taxon>
        <taxon>Actinomycetota</taxon>
        <taxon>Actinomycetes</taxon>
        <taxon>Micrococcales</taxon>
        <taxon>Micrococcaceae</taxon>
        <taxon>Kocuria</taxon>
    </lineage>
</organism>
<feature type="transmembrane region" description="Helical" evidence="1">
    <location>
        <begin position="98"/>
        <end position="123"/>
    </location>
</feature>
<keyword evidence="1" id="KW-0812">Transmembrane</keyword>
<dbReference type="RefSeq" id="WP_344225159.1">
    <property type="nucleotide sequence ID" value="NZ_BAAAQA010000025.1"/>
</dbReference>
<comment type="caution">
    <text evidence="2">The sequence shown here is derived from an EMBL/GenBank/DDBJ whole genome shotgun (WGS) entry which is preliminary data.</text>
</comment>
<sequence length="172" mass="18653">MSGFFNVTTIPRAIFLGFILMFFALGVTSLYNLIVGDAERASPNTLAYFALGGFTAGLTGYLFRDQHIMSLKAQGRLDPDSDGSELPIGGSPSTIPRLLVYILLMTFVVQGIITLLSMAGLWWSRSADWGDWFVTVVVTSPVGLMTYFQTRKDHTAEPLGSHGASDDPAATH</sequence>
<dbReference type="Proteomes" id="UP001500166">
    <property type="component" value="Unassembled WGS sequence"/>
</dbReference>
<accession>A0ABP5JP46</accession>
<feature type="transmembrane region" description="Helical" evidence="1">
    <location>
        <begin position="46"/>
        <end position="63"/>
    </location>
</feature>
<keyword evidence="1" id="KW-0472">Membrane</keyword>
<evidence type="ECO:0000313" key="3">
    <source>
        <dbReference type="Proteomes" id="UP001500166"/>
    </source>
</evidence>
<evidence type="ECO:0008006" key="4">
    <source>
        <dbReference type="Google" id="ProtNLM"/>
    </source>
</evidence>
<evidence type="ECO:0000256" key="1">
    <source>
        <dbReference type="SAM" id="Phobius"/>
    </source>
</evidence>
<gene>
    <name evidence="2" type="ORF">GCM10009824_22710</name>
</gene>
<feature type="transmembrane region" description="Helical" evidence="1">
    <location>
        <begin position="129"/>
        <end position="148"/>
    </location>
</feature>
<evidence type="ECO:0000313" key="2">
    <source>
        <dbReference type="EMBL" id="GAA2120761.1"/>
    </source>
</evidence>
<proteinExistence type="predicted"/>
<feature type="transmembrane region" description="Helical" evidence="1">
    <location>
        <begin position="12"/>
        <end position="34"/>
    </location>
</feature>
<keyword evidence="1" id="KW-1133">Transmembrane helix</keyword>
<dbReference type="EMBL" id="BAAAQA010000025">
    <property type="protein sequence ID" value="GAA2120761.1"/>
    <property type="molecule type" value="Genomic_DNA"/>
</dbReference>
<name>A0ABP5JP46_9MICC</name>
<keyword evidence="3" id="KW-1185">Reference proteome</keyword>
<reference evidence="3" key="1">
    <citation type="journal article" date="2019" name="Int. J. Syst. Evol. Microbiol.">
        <title>The Global Catalogue of Microorganisms (GCM) 10K type strain sequencing project: providing services to taxonomists for standard genome sequencing and annotation.</title>
        <authorList>
            <consortium name="The Broad Institute Genomics Platform"/>
            <consortium name="The Broad Institute Genome Sequencing Center for Infectious Disease"/>
            <person name="Wu L."/>
            <person name="Ma J."/>
        </authorList>
    </citation>
    <scope>NUCLEOTIDE SEQUENCE [LARGE SCALE GENOMIC DNA]</scope>
    <source>
        <strain evidence="3">JCM 15914</strain>
    </source>
</reference>